<proteinExistence type="predicted"/>
<organism evidence="1 2">
    <name type="scientific">Candidatus Fervidibacter sacchari</name>
    <dbReference type="NCBI Taxonomy" id="1448929"/>
    <lineage>
        <taxon>Bacteria</taxon>
        <taxon>Candidatus Fervidibacterota</taxon>
        <taxon>Candidatus Fervidibacter</taxon>
    </lineage>
</organism>
<protein>
    <submittedName>
        <fullName evidence="1">RNA binding protein YcfA (HicA-like mRNA interferase family)</fullName>
    </submittedName>
</protein>
<dbReference type="InterPro" id="IPR038570">
    <property type="entry name" value="HicA_sf"/>
</dbReference>
<sequence length="96" mass="11287">MRLRSVSKSELRRRLLAIGFEEERGKHHIFFYFRYKGQIVTYTKISHGGGKDIGQPLLSEIMRQLHLSREEFERLLKGDLSHGEYVEILKQRGVVS</sequence>
<gene>
    <name evidence="1" type="ORF">M2350_000920</name>
</gene>
<keyword evidence="2" id="KW-1185">Reference proteome</keyword>
<evidence type="ECO:0000313" key="2">
    <source>
        <dbReference type="Proteomes" id="UP001204798"/>
    </source>
</evidence>
<accession>A0ABT2ENN5</accession>
<reference evidence="1 2" key="1">
    <citation type="submission" date="2022-08" db="EMBL/GenBank/DDBJ databases">
        <title>Bacterial and archaeal communities from various locations to study Microbial Dark Matter (Phase II).</title>
        <authorList>
            <person name="Stepanauskas R."/>
        </authorList>
    </citation>
    <scope>NUCLEOTIDE SEQUENCE [LARGE SCALE GENOMIC DNA]</scope>
    <source>
        <strain evidence="1 2">PD1</strain>
    </source>
</reference>
<comment type="caution">
    <text evidence="1">The sequence shown here is derived from an EMBL/GenBank/DDBJ whole genome shotgun (WGS) entry which is preliminary data.</text>
</comment>
<dbReference type="Gene3D" id="3.30.920.30">
    <property type="entry name" value="Hypothetical protein"/>
    <property type="match status" value="1"/>
</dbReference>
<dbReference type="RefSeq" id="WP_018196133.1">
    <property type="nucleotide sequence ID" value="NZ_CP130454.1"/>
</dbReference>
<dbReference type="Proteomes" id="UP001204798">
    <property type="component" value="Unassembled WGS sequence"/>
</dbReference>
<dbReference type="EMBL" id="JANUCP010000002">
    <property type="protein sequence ID" value="MCS3918520.1"/>
    <property type="molecule type" value="Genomic_DNA"/>
</dbReference>
<name>A0ABT2ENN5_9BACT</name>
<evidence type="ECO:0000313" key="1">
    <source>
        <dbReference type="EMBL" id="MCS3918520.1"/>
    </source>
</evidence>
<dbReference type="SUPFAM" id="SSF54786">
    <property type="entry name" value="YcfA/nrd intein domain"/>
    <property type="match status" value="1"/>
</dbReference>